<dbReference type="RefSeq" id="WP_096461989.1">
    <property type="nucleotide sequence ID" value="NZ_AP014936.1"/>
</dbReference>
<evidence type="ECO:0000313" key="2">
    <source>
        <dbReference type="EMBL" id="BAU49601.1"/>
    </source>
</evidence>
<feature type="domain" description="DNA primase/helicase Gp4 N-terminal Bacteriophage T7-like" evidence="1">
    <location>
        <begin position="41"/>
        <end position="79"/>
    </location>
</feature>
<keyword evidence="3" id="KW-1185">Reference proteome</keyword>
<dbReference type="OrthoDB" id="8967890at2"/>
<sequence>MTTKHLRRISADEVRRAASGRWHEILTDLAPALELALERPGRHVPCPVHGGRDGFRLFRDYRDTGGGICNTCGPVPNGLGLLMWVNYWRFTEALAAVAEWLKLLPWDGVERETQRRHSARQTTVQQPNTANLPLAPLIYRDADADARLCAVIAKIWSESISLLHHKAVPAQRYLQGRRIPLRQVTDLGDALRFHPQLEYRDEAGTVIGDYPGIVAAVTDPKGEMVTLQRIYLTVDGRKAPVETPKKMMPVPNGKAVTGASIKLGKPTESVLGVAEGIETALAVCTGSGMVTWSVLNATLLESFVPPDDVRTLFIWADLDREHRGKRRGEEAAKRLSERLERCGIRSQTFLPPLPIPAGAKGVDWNDAWTLLRFGGFPSRLALGRVA</sequence>
<dbReference type="InterPro" id="IPR055570">
    <property type="entry name" value="DUF7146"/>
</dbReference>
<dbReference type="AlphaFoldDB" id="A0A1B4VCQ8"/>
<reference evidence="2 3" key="1">
    <citation type="submission" date="2015-08" db="EMBL/GenBank/DDBJ databases">
        <title>Complete genome sequence of Sulfurifustis variabilis.</title>
        <authorList>
            <person name="Miura A."/>
            <person name="Kojima H."/>
            <person name="Fukui M."/>
        </authorList>
    </citation>
    <scope>NUCLEOTIDE SEQUENCE [LARGE SCALE GENOMIC DNA]</scope>
    <source>
        <strain evidence="3">skN76</strain>
    </source>
</reference>
<organism evidence="2 3">
    <name type="scientific">Sulfurifustis variabilis</name>
    <dbReference type="NCBI Taxonomy" id="1675686"/>
    <lineage>
        <taxon>Bacteria</taxon>
        <taxon>Pseudomonadati</taxon>
        <taxon>Pseudomonadota</taxon>
        <taxon>Gammaproteobacteria</taxon>
        <taxon>Acidiferrobacterales</taxon>
        <taxon>Acidiferrobacteraceae</taxon>
        <taxon>Sulfurifustis</taxon>
    </lineage>
</organism>
<dbReference type="GO" id="GO:0004386">
    <property type="term" value="F:helicase activity"/>
    <property type="evidence" value="ECO:0007669"/>
    <property type="project" value="InterPro"/>
</dbReference>
<name>A0A1B4VCQ8_9GAMM</name>
<dbReference type="KEGG" id="sva:SVA_3053"/>
<dbReference type="InterPro" id="IPR006171">
    <property type="entry name" value="TOPRIM_dom"/>
</dbReference>
<dbReference type="GO" id="GO:0008270">
    <property type="term" value="F:zinc ion binding"/>
    <property type="evidence" value="ECO:0007669"/>
    <property type="project" value="InterPro"/>
</dbReference>
<proteinExistence type="predicted"/>
<dbReference type="SMART" id="SM00778">
    <property type="entry name" value="Prim_Zn_Ribbon"/>
    <property type="match status" value="1"/>
</dbReference>
<accession>A0A1B4VCQ8</accession>
<protein>
    <submittedName>
        <fullName evidence="2">DNA primase</fullName>
    </submittedName>
</protein>
<dbReference type="Pfam" id="PF23639">
    <property type="entry name" value="DUF7146"/>
    <property type="match status" value="1"/>
</dbReference>
<dbReference type="Pfam" id="PF13362">
    <property type="entry name" value="Toprim_3"/>
    <property type="match status" value="1"/>
</dbReference>
<dbReference type="Proteomes" id="UP000218899">
    <property type="component" value="Chromosome"/>
</dbReference>
<evidence type="ECO:0000259" key="1">
    <source>
        <dbReference type="SMART" id="SM00778"/>
    </source>
</evidence>
<evidence type="ECO:0000313" key="3">
    <source>
        <dbReference type="Proteomes" id="UP000218899"/>
    </source>
</evidence>
<gene>
    <name evidence="2" type="ORF">SVA_3053</name>
</gene>
<dbReference type="Pfam" id="PF08273">
    <property type="entry name" value="Zn_Ribbon_Prim"/>
    <property type="match status" value="1"/>
</dbReference>
<dbReference type="SUPFAM" id="SSF57783">
    <property type="entry name" value="Zinc beta-ribbon"/>
    <property type="match status" value="1"/>
</dbReference>
<dbReference type="EMBL" id="AP014936">
    <property type="protein sequence ID" value="BAU49601.1"/>
    <property type="molecule type" value="Genomic_DNA"/>
</dbReference>
<dbReference type="InterPro" id="IPR013237">
    <property type="entry name" value="Phage_T7_Gp4_N"/>
</dbReference>